<accession>A0ACB5TKA8</accession>
<reference evidence="1" key="1">
    <citation type="submission" date="2023-04" db="EMBL/GenBank/DDBJ databases">
        <title>Candida boidinii NBRC 1967.</title>
        <authorList>
            <person name="Ichikawa N."/>
            <person name="Sato H."/>
            <person name="Tonouchi N."/>
        </authorList>
    </citation>
    <scope>NUCLEOTIDE SEQUENCE</scope>
    <source>
        <strain evidence="1">NBRC 1967</strain>
    </source>
</reference>
<evidence type="ECO:0000313" key="2">
    <source>
        <dbReference type="Proteomes" id="UP001165101"/>
    </source>
</evidence>
<proteinExistence type="predicted"/>
<protein>
    <submittedName>
        <fullName evidence="1">Unnamed protein product</fullName>
    </submittedName>
</protein>
<evidence type="ECO:0000313" key="1">
    <source>
        <dbReference type="EMBL" id="GME89831.1"/>
    </source>
</evidence>
<dbReference type="EMBL" id="BSXV01000607">
    <property type="protein sequence ID" value="GME89831.1"/>
    <property type="molecule type" value="Genomic_DNA"/>
</dbReference>
<keyword evidence="2" id="KW-1185">Reference proteome</keyword>
<comment type="caution">
    <text evidence="1">The sequence shown here is derived from an EMBL/GenBank/DDBJ whole genome shotgun (WGS) entry which is preliminary data.</text>
</comment>
<dbReference type="Proteomes" id="UP001165101">
    <property type="component" value="Unassembled WGS sequence"/>
</dbReference>
<gene>
    <name evidence="1" type="ORF">Cboi01_000157900</name>
</gene>
<name>A0ACB5TKA8_CANBO</name>
<sequence>MSEKHWSYTEDLVHSHLKGLCHSNPNLRLIDSERVVYNEFSKNDKVMLLSGGGSGHEPTHAGFVGDGGLDIGVAGFVFASPSTKQIYSGLKSKKTEKGYLVIVKNYTGDILHFGLASERAKAEGLNVELLIVQDDVSVGRTKNGMVGRRGLAGTVLVHKITGGKAAKDNNAASLKEVHELGQAVVDNLVTIGASLSHVTIPGIRHNEEEDANDEDDDEHVEKLKDDEIEIGMGIHNEPGIKKISPIPTIDQLCSELLEYLLSKEDKERNYVNFDKNDDVVLLINNLGGTSALELYAIQNTVVQLLNSNYNIKPIRVYTGSFTSSLDGAGFSITLLNVTKAGGDEILSCLDYKTDLPGWNCNITSKMWSENSKNGNYNYIVPAPELNENDSSSKVLFNKEQFKEILISGLKKLLTKEPKITLYDTVAGDGDCGETLANGAHAILKAIDNDEIELSDGVKSLTQITDIVETAMGGTSGGLYSIFISGLAKSLKDREISKGGYEVTKQNMSESLFDAMQALFKYTRARTGDRTLVDALEPFVNTFKETNDFNKASIAAHDGAESTRKLKAKFGRASYVSEDEFKQFESEGGLPDPGAIGLAALINGFELAFNKNSSNL</sequence>
<organism evidence="1 2">
    <name type="scientific">Candida boidinii</name>
    <name type="common">Yeast</name>
    <dbReference type="NCBI Taxonomy" id="5477"/>
    <lineage>
        <taxon>Eukaryota</taxon>
        <taxon>Fungi</taxon>
        <taxon>Dikarya</taxon>
        <taxon>Ascomycota</taxon>
        <taxon>Saccharomycotina</taxon>
        <taxon>Pichiomycetes</taxon>
        <taxon>Pichiales</taxon>
        <taxon>Pichiaceae</taxon>
        <taxon>Ogataea</taxon>
        <taxon>Ogataea/Candida clade</taxon>
    </lineage>
</organism>